<organism evidence="2 3">
    <name type="scientific">Leptospira santarosai serovar Arenal str. MAVJ 401</name>
    <dbReference type="NCBI Taxonomy" id="1049976"/>
    <lineage>
        <taxon>Bacteria</taxon>
        <taxon>Pseudomonadati</taxon>
        <taxon>Spirochaetota</taxon>
        <taxon>Spirochaetia</taxon>
        <taxon>Leptospirales</taxon>
        <taxon>Leptospiraceae</taxon>
        <taxon>Leptospira</taxon>
    </lineage>
</organism>
<accession>M6JKP4</accession>
<proteinExistence type="predicted"/>
<evidence type="ECO:0000313" key="2">
    <source>
        <dbReference type="EMBL" id="EMN20130.1"/>
    </source>
</evidence>
<dbReference type="EMBL" id="AHMU02000071">
    <property type="protein sequence ID" value="EMN20130.1"/>
    <property type="molecule type" value="Genomic_DNA"/>
</dbReference>
<dbReference type="AlphaFoldDB" id="M6JKP4"/>
<feature type="transmembrane region" description="Helical" evidence="1">
    <location>
        <begin position="12"/>
        <end position="33"/>
    </location>
</feature>
<keyword evidence="1" id="KW-0472">Membrane</keyword>
<comment type="caution">
    <text evidence="2">The sequence shown here is derived from an EMBL/GenBank/DDBJ whole genome shotgun (WGS) entry which is preliminary data.</text>
</comment>
<keyword evidence="1" id="KW-1133">Transmembrane helix</keyword>
<protein>
    <submittedName>
        <fullName evidence="2">Uncharacterized protein</fullName>
    </submittedName>
</protein>
<evidence type="ECO:0000256" key="1">
    <source>
        <dbReference type="SAM" id="Phobius"/>
    </source>
</evidence>
<name>M6JKP4_9LEPT</name>
<dbReference type="Proteomes" id="UP000012106">
    <property type="component" value="Unassembled WGS sequence"/>
</dbReference>
<keyword evidence="1" id="KW-0812">Transmembrane</keyword>
<reference evidence="2 3" key="1">
    <citation type="submission" date="2013-01" db="EMBL/GenBank/DDBJ databases">
        <authorList>
            <person name="Harkins D.M."/>
            <person name="Durkin A.S."/>
            <person name="Brinkac L.M."/>
            <person name="Haft D.H."/>
            <person name="Selengut J.D."/>
            <person name="Sanka R."/>
            <person name="DePew J."/>
            <person name="Purushe J."/>
            <person name="Hartskeerl R.A."/>
            <person name="Ahmed A."/>
            <person name="van der Linden H."/>
            <person name="Goris M.G.A."/>
            <person name="Vinetz J.M."/>
            <person name="Sutton G.G."/>
            <person name="Nierman W.C."/>
            <person name="Fouts D.E."/>
        </authorList>
    </citation>
    <scope>NUCLEOTIDE SEQUENCE [LARGE SCALE GENOMIC DNA]</scope>
    <source>
        <strain evidence="2 3">MAVJ 401</strain>
    </source>
</reference>
<sequence>MGAEKIELNWMPSYFGISLHWIAAFFFIPWNYIEEIRANGLRILNLKMRKRLSKHDSSRQFLHVVVTIINIDFYINIYSREGVYIQADDHVLGEQK</sequence>
<evidence type="ECO:0000313" key="3">
    <source>
        <dbReference type="Proteomes" id="UP000012106"/>
    </source>
</evidence>
<gene>
    <name evidence="2" type="ORF">LEP1GSC063_2676</name>
</gene>